<dbReference type="RefSeq" id="WP_202060884.1">
    <property type="nucleotide sequence ID" value="NZ_JAEQMY010000019.1"/>
</dbReference>
<accession>A0A937D2H6</accession>
<reference evidence="5" key="1">
    <citation type="submission" date="2021-01" db="EMBL/GenBank/DDBJ databases">
        <title>Microvirga sp.</title>
        <authorList>
            <person name="Kim M.K."/>
        </authorList>
    </citation>
    <scope>NUCLEOTIDE SEQUENCE</scope>
    <source>
        <strain evidence="5">5420S-16</strain>
    </source>
</reference>
<dbReference type="InterPro" id="IPR050557">
    <property type="entry name" value="RTX_toxin/Mannuronan_C5-epim"/>
</dbReference>
<dbReference type="GO" id="GO:0007156">
    <property type="term" value="P:homophilic cell adhesion via plasma membrane adhesion molecules"/>
    <property type="evidence" value="ECO:0007669"/>
    <property type="project" value="InterPro"/>
</dbReference>
<evidence type="ECO:0000313" key="6">
    <source>
        <dbReference type="Proteomes" id="UP000605848"/>
    </source>
</evidence>
<dbReference type="InterPro" id="IPR011049">
    <property type="entry name" value="Serralysin-like_metalloprot_C"/>
</dbReference>
<proteinExistence type="predicted"/>
<dbReference type="PROSITE" id="PS50268">
    <property type="entry name" value="CADHERIN_2"/>
    <property type="match status" value="2"/>
</dbReference>
<comment type="subcellular location">
    <subcellularLocation>
        <location evidence="1">Secreted</location>
    </subcellularLocation>
</comment>
<dbReference type="InterPro" id="IPR018511">
    <property type="entry name" value="Hemolysin-typ_Ca-bd_CS"/>
</dbReference>
<comment type="caution">
    <text evidence="5">The sequence shown here is derived from an EMBL/GenBank/DDBJ whole genome shotgun (WGS) entry which is preliminary data.</text>
</comment>
<dbReference type="InterPro" id="IPR015919">
    <property type="entry name" value="Cadherin-like_sf"/>
</dbReference>
<dbReference type="EMBL" id="JAEQMY010000019">
    <property type="protein sequence ID" value="MBL0405270.1"/>
    <property type="molecule type" value="Genomic_DNA"/>
</dbReference>
<dbReference type="SUPFAM" id="SSF49313">
    <property type="entry name" value="Cadherin-like"/>
    <property type="match status" value="2"/>
</dbReference>
<dbReference type="Proteomes" id="UP000605848">
    <property type="component" value="Unassembled WGS sequence"/>
</dbReference>
<feature type="compositionally biased region" description="Polar residues" evidence="3">
    <location>
        <begin position="495"/>
        <end position="514"/>
    </location>
</feature>
<feature type="domain" description="Cadherin" evidence="4">
    <location>
        <begin position="1601"/>
        <end position="1686"/>
    </location>
</feature>
<dbReference type="PANTHER" id="PTHR38340">
    <property type="entry name" value="S-LAYER PROTEIN"/>
    <property type="match status" value="1"/>
</dbReference>
<evidence type="ECO:0000256" key="3">
    <source>
        <dbReference type="SAM" id="MobiDB-lite"/>
    </source>
</evidence>
<evidence type="ECO:0000256" key="2">
    <source>
        <dbReference type="ARBA" id="ARBA00022525"/>
    </source>
</evidence>
<feature type="domain" description="Cadherin" evidence="4">
    <location>
        <begin position="1250"/>
        <end position="1351"/>
    </location>
</feature>
<dbReference type="InterPro" id="IPR002126">
    <property type="entry name" value="Cadherin-like_dom"/>
</dbReference>
<name>A0A937D2H6_9HYPH</name>
<sequence>MITKDGDVTNSPPSFAINSTVAGMQQQPVVAALQEGRFVVAWADISAGHWDIRARVFNANGTAAPDGSEFVVNTGVAAGVAGDQVEPAITVLADGRFLVSWSDASDGFSVKGNIFSYRTQAVTVNGTEGKDIYAGSGVGGDKLMGHGGDDVLFDGAEGDEGGAGDTFDGGAGDNDSVSYKHATSGVTVSMVDPSFGAGAGKNDVFIGIENLYGSAKDDYLRGDNKRNYIFGGDGQDILDGGDYGTDGDPADHLVGGTGWDLVTYERSNTGVVIDLDTQDNGGGAYGDMYEEIEAFTGSNLADTLTGANDEIYFYGRDGNDVLTGSWKADHLYGQGDNDRLDGGDGNDELWGGWGEDTIRGGRGNDTLSGEGGDDELDGGTGIDRFDGGEHSFIGDQVSYLGASSGVTANLTTNRGTRGEATDDTYVGIENLLGSNFDDELTGSTANNVLRGAIGNDKLYGLDGDDLLRGGAGADTIDGGSDIDWADYTFAEPDSSGNGVTVNLSDSDGSENTGEASGDVLISIENIRGSRGNDTLTGNDANNLIEGGDGGDVLSGGGGADTLDGGSGFNAGWNLVTYKSSSAGIVLDFTDRNQDQGDARGDVFLGVINAYEGTNTTDRMVGNSTQADEWGHTFYGVGGNDTLVGGGSKDYLHGGDDDDLLEGGLGPDTLVGGDGNDMATYERATSGITANLAASGENTGEAAGDEYSDIENLTGSRFSDNLTGNARNNRLEGREGADTLDGGAGIDTLSGGNDGDTYHIRDSGDVIEENVANLGTDVANVYANSFKLEDTVGIERIQAGAGVTFGVHLIGNVHGNELAGTVGYVDTLEGGEGDDRYYADARDVIIDAGGANDVVIATVAGTYTASAGIETLQAAEGVDGIWLIAAAEGTALIGNGRNNTLQGGEGVDTLNGGAGDDTYYAGVTDVIVDVSGTDTLVVTTAGKHSLEGRDSIEILKADAGAENVWLVGRSAAGSPASTLVGNELANTLEGGSSGDRMTGGAGDDVYVLSAKSLGATTTETGDGNDTVQLKGAFSSGATYTLAAGVEILDARDASGLAQVSGNNLDNTIYGNGSGLELVGGEGNDTYHVSGSDKVVESGAGGTADRIIVKTSTYRLADDVHVEILQADEKGNTSAHLIGNARSNLLIGNAGRNYLDGGVGSADRFNGGDGNDTYIFRNKGDALDSADTGGDMDVAYIFDENFSGGKAEADLFEAHLKSMGIEYVYRNTAPPPPPPDDGGLAPWNLTLSSDVVDENSPGGTPIGVLSAMDDVPGPLTYRIVNDPDGKLEVVRLANGQWVLRVRDNATIDFETDSEHEVWIEVKDIDGKTREEKFTITVRDGDDTLNGGEDNDTLNGGGGNDVINGNGGDDILSGGVGNDTLNGGEDNDILNGGAGNDILKGGAGNDILHGGDGNDIYYIYPGDEGDVIVEDKDPDKGGSNDKAYIFVSSYVLDEDVGIEILEVGEGVESGVSITGNNLANSIIGGLGDDILKSGGGADTLNGGLGNDTLTGSTNAASRLEGGSGNDVYYIRNKGDVVVEVGDTLAGGNDTAYIYSADFDSLAELNNYKDSLLANGIETVIVDDGGSGPGNQLPTNITFSDAITPENQLSGSTIGFLSALDADGDPLTFTLEGDSTGGGVTLINNNEIVVADHTRLDFEKYENGVFTIMVRAHDGKGSSELVTIEITLENLFKESVIGNDDRNDLILGGATQDVLRGGGGNDTLAGSFEADRLYGGSGQDTFLFDTVLTTTNKDLIMDFSLVEHDRLFLKQSVFNKLAPPSTSGAPLELSAAQFGLGSVATTSEQRILYDQATGNIYYDADGNRAGGTAARLLATINNRPDGTNKPLLDHSMFFII</sequence>
<dbReference type="CDD" id="cd11304">
    <property type="entry name" value="Cadherin_repeat"/>
    <property type="match status" value="2"/>
</dbReference>
<organism evidence="5 6">
    <name type="scientific">Microvirga aerilata</name>
    <dbReference type="NCBI Taxonomy" id="670292"/>
    <lineage>
        <taxon>Bacteria</taxon>
        <taxon>Pseudomonadati</taxon>
        <taxon>Pseudomonadota</taxon>
        <taxon>Alphaproteobacteria</taxon>
        <taxon>Hyphomicrobiales</taxon>
        <taxon>Methylobacteriaceae</taxon>
        <taxon>Microvirga</taxon>
    </lineage>
</organism>
<dbReference type="Gene3D" id="2.150.10.10">
    <property type="entry name" value="Serralysin-like metalloprotease, C-terminal"/>
    <property type="match status" value="10"/>
</dbReference>
<feature type="compositionally biased region" description="Gly residues" evidence="3">
    <location>
        <begin position="1352"/>
        <end position="1365"/>
    </location>
</feature>
<dbReference type="GO" id="GO:0005509">
    <property type="term" value="F:calcium ion binding"/>
    <property type="evidence" value="ECO:0007669"/>
    <property type="project" value="InterPro"/>
</dbReference>
<dbReference type="PANTHER" id="PTHR38340:SF1">
    <property type="entry name" value="S-LAYER PROTEIN"/>
    <property type="match status" value="1"/>
</dbReference>
<protein>
    <recommendedName>
        <fullName evidence="4">Cadherin domain-containing protein</fullName>
    </recommendedName>
</protein>
<feature type="region of interest" description="Disordered" evidence="3">
    <location>
        <begin position="352"/>
        <end position="379"/>
    </location>
</feature>
<dbReference type="GO" id="GO:0016020">
    <property type="term" value="C:membrane"/>
    <property type="evidence" value="ECO:0007669"/>
    <property type="project" value="InterPro"/>
</dbReference>
<gene>
    <name evidence="5" type="ORF">JKG68_14965</name>
</gene>
<evidence type="ECO:0000313" key="5">
    <source>
        <dbReference type="EMBL" id="MBL0405270.1"/>
    </source>
</evidence>
<feature type="region of interest" description="Disordered" evidence="3">
    <location>
        <begin position="723"/>
        <end position="747"/>
    </location>
</feature>
<keyword evidence="2" id="KW-0964">Secreted</keyword>
<dbReference type="Pfam" id="PF00353">
    <property type="entry name" value="HemolysinCabind"/>
    <property type="match status" value="14"/>
</dbReference>
<keyword evidence="6" id="KW-1185">Reference proteome</keyword>
<evidence type="ECO:0000256" key="1">
    <source>
        <dbReference type="ARBA" id="ARBA00004613"/>
    </source>
</evidence>
<dbReference type="InterPro" id="IPR001343">
    <property type="entry name" value="Hemolysn_Ca-bd"/>
</dbReference>
<evidence type="ECO:0000259" key="4">
    <source>
        <dbReference type="PROSITE" id="PS50268"/>
    </source>
</evidence>
<dbReference type="PROSITE" id="PS00330">
    <property type="entry name" value="HEMOLYSIN_CALCIUM"/>
    <property type="match status" value="9"/>
</dbReference>
<dbReference type="SUPFAM" id="SSF51120">
    <property type="entry name" value="beta-Roll"/>
    <property type="match status" value="11"/>
</dbReference>
<dbReference type="Gene3D" id="2.60.40.60">
    <property type="entry name" value="Cadherins"/>
    <property type="match status" value="1"/>
</dbReference>
<feature type="region of interest" description="Disordered" evidence="3">
    <location>
        <begin position="1337"/>
        <end position="1366"/>
    </location>
</feature>
<dbReference type="PRINTS" id="PR00313">
    <property type="entry name" value="CABNDNGRPT"/>
</dbReference>
<feature type="region of interest" description="Disordered" evidence="3">
    <location>
        <begin position="495"/>
        <end position="515"/>
    </location>
</feature>
<dbReference type="GO" id="GO:0005576">
    <property type="term" value="C:extracellular region"/>
    <property type="evidence" value="ECO:0007669"/>
    <property type="project" value="UniProtKB-SubCell"/>
</dbReference>